<evidence type="ECO:0000256" key="5">
    <source>
        <dbReference type="ARBA" id="ARBA00022679"/>
    </source>
</evidence>
<keyword evidence="5 11" id="KW-0808">Transferase</keyword>
<protein>
    <recommendedName>
        <fullName evidence="11">Isocitrate dehydrogenase kinase/phosphatase</fullName>
        <shortName evidence="11">IDH kinase/phosphatase</shortName>
        <shortName evidence="11">IDHK/P</shortName>
        <ecNumber evidence="11">2.7.11.5</ecNumber>
        <ecNumber evidence="11">3.1.3.-</ecNumber>
    </recommendedName>
</protein>
<dbReference type="GO" id="GO:0004721">
    <property type="term" value="F:phosphoprotein phosphatase activity"/>
    <property type="evidence" value="ECO:0007669"/>
    <property type="project" value="UniProtKB-KW"/>
</dbReference>
<dbReference type="NCBIfam" id="NF002804">
    <property type="entry name" value="PRK02946.1"/>
    <property type="match status" value="1"/>
</dbReference>
<keyword evidence="7 11" id="KW-0418">Kinase</keyword>
<comment type="function">
    <text evidence="11">Bifunctional enzyme which can phosphorylate or dephosphorylate isocitrate dehydrogenase (IDH) on a specific serine residue. This is a regulatory mechanism which enables bacteria to bypass the Krebs cycle via the glyoxylate shunt in response to the source of carbon. When bacteria are grown on glucose, IDH is fully active and unphosphorylated, but when grown on acetate or ethanol, the activity of IDH declines drastically concomitant with its phosphorylation.</text>
</comment>
<evidence type="ECO:0000256" key="4">
    <source>
        <dbReference type="ARBA" id="ARBA00022532"/>
    </source>
</evidence>
<feature type="binding site" evidence="11">
    <location>
        <begin position="320"/>
        <end position="326"/>
    </location>
    <ligand>
        <name>ATP</name>
        <dbReference type="ChEBI" id="CHEBI:30616"/>
    </ligand>
</feature>
<evidence type="ECO:0000256" key="11">
    <source>
        <dbReference type="HAMAP-Rule" id="MF_00747"/>
    </source>
</evidence>
<evidence type="ECO:0000256" key="6">
    <source>
        <dbReference type="ARBA" id="ARBA00022741"/>
    </source>
</evidence>
<keyword evidence="9 11" id="KW-0067">ATP-binding</keyword>
<dbReference type="EC" id="2.7.11.5" evidence="11"/>
<dbReference type="PIRSF" id="PIRSF000719">
    <property type="entry name" value="AceK"/>
    <property type="match status" value="1"/>
</dbReference>
<feature type="domain" description="Isocitrate dehydrogenase kinase/phosphatase (AceK) kinase" evidence="12">
    <location>
        <begin position="315"/>
        <end position="573"/>
    </location>
</feature>
<comment type="caution">
    <text evidence="14">The sequence shown here is derived from an EMBL/GenBank/DDBJ whole genome shotgun (WGS) entry which is preliminary data.</text>
</comment>
<dbReference type="eggNOG" id="COG4579">
    <property type="taxonomic scope" value="Bacteria"/>
</dbReference>
<evidence type="ECO:0000259" key="12">
    <source>
        <dbReference type="Pfam" id="PF06315"/>
    </source>
</evidence>
<gene>
    <name evidence="11" type="primary">aceK</name>
    <name evidence="14" type="ORF">GV64_18025</name>
</gene>
<evidence type="ECO:0000259" key="13">
    <source>
        <dbReference type="Pfam" id="PF20423"/>
    </source>
</evidence>
<keyword evidence="4 11" id="KW-0816">Tricarboxylic acid cycle</keyword>
<evidence type="ECO:0000256" key="9">
    <source>
        <dbReference type="ARBA" id="ARBA00022840"/>
    </source>
</evidence>
<dbReference type="Proteomes" id="UP000027997">
    <property type="component" value="Unassembled WGS sequence"/>
</dbReference>
<evidence type="ECO:0000256" key="1">
    <source>
        <dbReference type="ARBA" id="ARBA00022435"/>
    </source>
</evidence>
<feature type="domain" description="Isocitrate dehydrogenase kinase/phosphatase (AceK) regulatory" evidence="13">
    <location>
        <begin position="10"/>
        <end position="314"/>
    </location>
</feature>
<evidence type="ECO:0000256" key="3">
    <source>
        <dbReference type="ARBA" id="ARBA00022527"/>
    </source>
</evidence>
<evidence type="ECO:0000313" key="14">
    <source>
        <dbReference type="EMBL" id="KEI72375.1"/>
    </source>
</evidence>
<accession>A0A081KDZ9</accession>
<keyword evidence="2 11" id="KW-0963">Cytoplasm</keyword>
<keyword evidence="1 11" id="KW-0329">Glyoxylate bypass</keyword>
<dbReference type="GO" id="GO:0008772">
    <property type="term" value="F:[isocitrate dehydrogenase (NADP+)] kinase activity"/>
    <property type="evidence" value="ECO:0007669"/>
    <property type="project" value="UniProtKB-UniRule"/>
</dbReference>
<dbReference type="EMBL" id="JOJP01000001">
    <property type="protein sequence ID" value="KEI72375.1"/>
    <property type="molecule type" value="Genomic_DNA"/>
</dbReference>
<feature type="active site" evidence="11">
    <location>
        <position position="376"/>
    </location>
</feature>
<dbReference type="EC" id="3.1.3.-" evidence="11"/>
<dbReference type="GO" id="GO:0006006">
    <property type="term" value="P:glucose metabolic process"/>
    <property type="evidence" value="ECO:0007669"/>
    <property type="project" value="InterPro"/>
</dbReference>
<evidence type="ECO:0000313" key="15">
    <source>
        <dbReference type="Proteomes" id="UP000027997"/>
    </source>
</evidence>
<dbReference type="GO" id="GO:0005737">
    <property type="term" value="C:cytoplasm"/>
    <property type="evidence" value="ECO:0007669"/>
    <property type="project" value="UniProtKB-SubCell"/>
</dbReference>
<evidence type="ECO:0000256" key="2">
    <source>
        <dbReference type="ARBA" id="ARBA00022490"/>
    </source>
</evidence>
<evidence type="ECO:0000256" key="8">
    <source>
        <dbReference type="ARBA" id="ARBA00022801"/>
    </source>
</evidence>
<comment type="catalytic activity">
    <reaction evidence="11">
        <text>L-seryl-[isocitrate dehydrogenase] + ATP = O-phospho-L-seryl-[isocitrate dehydrogenase] + ADP + H(+)</text>
        <dbReference type="Rhea" id="RHEA:43540"/>
        <dbReference type="Rhea" id="RHEA-COMP:10605"/>
        <dbReference type="Rhea" id="RHEA-COMP:10606"/>
        <dbReference type="ChEBI" id="CHEBI:15378"/>
        <dbReference type="ChEBI" id="CHEBI:29999"/>
        <dbReference type="ChEBI" id="CHEBI:30616"/>
        <dbReference type="ChEBI" id="CHEBI:83421"/>
        <dbReference type="ChEBI" id="CHEBI:456216"/>
        <dbReference type="EC" id="2.7.11.5"/>
    </reaction>
</comment>
<keyword evidence="3 11" id="KW-0723">Serine/threonine-protein kinase</keyword>
<dbReference type="Pfam" id="PF06315">
    <property type="entry name" value="AceK_kinase"/>
    <property type="match status" value="1"/>
</dbReference>
<keyword evidence="15" id="KW-1185">Reference proteome</keyword>
<dbReference type="Pfam" id="PF20423">
    <property type="entry name" value="AceK_regulatory"/>
    <property type="match status" value="1"/>
</dbReference>
<keyword evidence="6 11" id="KW-0547">Nucleotide-binding</keyword>
<dbReference type="RefSeq" id="WP_020583701.1">
    <property type="nucleotide sequence ID" value="NZ_JOJP01000001.1"/>
</dbReference>
<dbReference type="GO" id="GO:0016208">
    <property type="term" value="F:AMP binding"/>
    <property type="evidence" value="ECO:0007669"/>
    <property type="project" value="TreeGrafter"/>
</dbReference>
<feature type="binding site" evidence="11">
    <location>
        <position position="341"/>
    </location>
    <ligand>
        <name>ATP</name>
        <dbReference type="ChEBI" id="CHEBI:30616"/>
    </ligand>
</feature>
<comment type="similarity">
    <text evidence="11">Belongs to the AceK family.</text>
</comment>
<dbReference type="HAMAP" id="MF_00747">
    <property type="entry name" value="AceK"/>
    <property type="match status" value="1"/>
</dbReference>
<dbReference type="InterPro" id="IPR046854">
    <property type="entry name" value="AceK_regulatory"/>
</dbReference>
<dbReference type="GO" id="GO:0006099">
    <property type="term" value="P:tricarboxylic acid cycle"/>
    <property type="evidence" value="ECO:0007669"/>
    <property type="project" value="UniProtKB-UniRule"/>
</dbReference>
<dbReference type="GO" id="GO:0005524">
    <property type="term" value="F:ATP binding"/>
    <property type="evidence" value="ECO:0007669"/>
    <property type="project" value="UniProtKB-UniRule"/>
</dbReference>
<dbReference type="InterPro" id="IPR010452">
    <property type="entry name" value="Isocitrate_DH_AceK"/>
</dbReference>
<proteinExistence type="inferred from homology"/>
<dbReference type="GO" id="GO:0004674">
    <property type="term" value="F:protein serine/threonine kinase activity"/>
    <property type="evidence" value="ECO:0007669"/>
    <property type="project" value="UniProtKB-KW"/>
</dbReference>
<dbReference type="PANTHER" id="PTHR39559:SF1">
    <property type="entry name" value="ISOCITRATE DEHYDROGENASE KINASE_PHOSPHATASE"/>
    <property type="match status" value="1"/>
</dbReference>
<keyword evidence="10 11" id="KW-0904">Protein phosphatase</keyword>
<name>A0A081KDZ9_9GAMM</name>
<keyword evidence="8 11" id="KW-0378">Hydrolase</keyword>
<dbReference type="PANTHER" id="PTHR39559">
    <property type="match status" value="1"/>
</dbReference>
<dbReference type="STRING" id="305900.GV64_18025"/>
<reference evidence="14 15" key="1">
    <citation type="submission" date="2014-06" db="EMBL/GenBank/DDBJ databases">
        <title>Whole Genome Sequences of Three Symbiotic Endozoicomonas Bacteria.</title>
        <authorList>
            <person name="Neave M.J."/>
            <person name="Apprill A."/>
            <person name="Voolstra C.R."/>
        </authorList>
    </citation>
    <scope>NUCLEOTIDE SEQUENCE [LARGE SCALE GENOMIC DNA]</scope>
    <source>
        <strain evidence="14 15">DSM 22380</strain>
    </source>
</reference>
<organism evidence="14 15">
    <name type="scientific">Endozoicomonas elysicola</name>
    <dbReference type="NCBI Taxonomy" id="305900"/>
    <lineage>
        <taxon>Bacteria</taxon>
        <taxon>Pseudomonadati</taxon>
        <taxon>Pseudomonadota</taxon>
        <taxon>Gammaproteobacteria</taxon>
        <taxon>Oceanospirillales</taxon>
        <taxon>Endozoicomonadaceae</taxon>
        <taxon>Endozoicomonas</taxon>
    </lineage>
</organism>
<comment type="subcellular location">
    <subcellularLocation>
        <location evidence="11">Cytoplasm</location>
    </subcellularLocation>
</comment>
<sequence length="596" mass="69741">MNTSIARQIARIILEGFSDYRTRFTDITLGARDRFLKADWSAAQNSASDRINLYYVAVTDVMETLTSQVEESWFRNSDCWQDVHNAYLDLISYRTDPELAETFYNSIYRKVFKGEAVNPRHCFIQSEFDGFKVQSARGIYRSYFQDKYQKQGLVSLVGQILDDFQFELPWEYRRRDIRNIIHALQKTQPSWVKRSNVRVDVLKWVFFRNKAAYLVGRLVAGDDLQPFVLAVLNNEQGELYVDALLCENDCVSVLFSFTRSYFLVDARIPSECIEFLQTLIPEKNRAELYNSIGFFKHGKSVFYRDFLKHLQNSSDQFVIAPGVKGMVMSVFTLPSLDMVFKVIKDRFAPPKDISKAMVKDRYYLVKTHDRVGRMADTQEYSNLILPRFRFSDELLEELQQVAPSTVIVYDDKVLIRHLYTERRMMPMNIYVEQLVEDGNEQALDDVLNEYGRAIKQLAAANIFPGDMLLKNFGVTRHGRVVFYDYDEIIYLTECNFRDIPEALYPEQELSAEPWYSVSPGDIFPEEFPVFLFPDLAIRKRFNRLHGDLFTASYWRSIQQQITNGQVMDVLPYSPSLQLKKKYSDRPFHHKEEEPVV</sequence>
<evidence type="ECO:0000256" key="7">
    <source>
        <dbReference type="ARBA" id="ARBA00022777"/>
    </source>
</evidence>
<evidence type="ECO:0000256" key="10">
    <source>
        <dbReference type="ARBA" id="ARBA00022912"/>
    </source>
</evidence>
<dbReference type="GO" id="GO:0006097">
    <property type="term" value="P:glyoxylate cycle"/>
    <property type="evidence" value="ECO:0007669"/>
    <property type="project" value="UniProtKB-UniRule"/>
</dbReference>
<dbReference type="AlphaFoldDB" id="A0A081KDZ9"/>
<dbReference type="InterPro" id="IPR046855">
    <property type="entry name" value="AceK_kinase"/>
</dbReference>